<proteinExistence type="inferred from homology"/>
<evidence type="ECO:0000256" key="8">
    <source>
        <dbReference type="ARBA" id="ARBA00023027"/>
    </source>
</evidence>
<keyword evidence="14" id="KW-1185">Reference proteome</keyword>
<evidence type="ECO:0000256" key="11">
    <source>
        <dbReference type="ARBA" id="ARBA00048628"/>
    </source>
</evidence>
<evidence type="ECO:0000313" key="14">
    <source>
        <dbReference type="Proteomes" id="UP000319976"/>
    </source>
</evidence>
<reference evidence="13 14" key="1">
    <citation type="submission" date="2019-02" db="EMBL/GenBank/DDBJ databases">
        <title>Deep-cultivation of Planctomycetes and their phenomic and genomic characterization uncovers novel biology.</title>
        <authorList>
            <person name="Wiegand S."/>
            <person name="Jogler M."/>
            <person name="Boedeker C."/>
            <person name="Pinto D."/>
            <person name="Vollmers J."/>
            <person name="Rivas-Marin E."/>
            <person name="Kohn T."/>
            <person name="Peeters S.H."/>
            <person name="Heuer A."/>
            <person name="Rast P."/>
            <person name="Oberbeckmann S."/>
            <person name="Bunk B."/>
            <person name="Jeske O."/>
            <person name="Meyerdierks A."/>
            <person name="Storesund J.E."/>
            <person name="Kallscheuer N."/>
            <person name="Luecker S."/>
            <person name="Lage O.M."/>
            <person name="Pohl T."/>
            <person name="Merkel B.J."/>
            <person name="Hornburger P."/>
            <person name="Mueller R.-W."/>
            <person name="Bruemmer F."/>
            <person name="Labrenz M."/>
            <person name="Spormann A.M."/>
            <person name="Op den Camp H."/>
            <person name="Overmann J."/>
            <person name="Amann R."/>
            <person name="Jetten M.S.M."/>
            <person name="Mascher T."/>
            <person name="Medema M.H."/>
            <person name="Devos D.P."/>
            <person name="Kaster A.-K."/>
            <person name="Ovreas L."/>
            <person name="Rohde M."/>
            <person name="Galperin M.Y."/>
            <person name="Jogler C."/>
        </authorList>
    </citation>
    <scope>NUCLEOTIDE SEQUENCE [LARGE SCALE GENOMIC DNA]</scope>
    <source>
        <strain evidence="13 14">V22</strain>
    </source>
</reference>
<evidence type="ECO:0000256" key="2">
    <source>
        <dbReference type="ARBA" id="ARBA00004777"/>
    </source>
</evidence>
<keyword evidence="8" id="KW-0520">NAD</keyword>
<evidence type="ECO:0000256" key="3">
    <source>
        <dbReference type="ARBA" id="ARBA00006743"/>
    </source>
</evidence>
<evidence type="ECO:0000256" key="12">
    <source>
        <dbReference type="RuleBase" id="RU003862"/>
    </source>
</evidence>
<evidence type="ECO:0000256" key="9">
    <source>
        <dbReference type="ARBA" id="ARBA00023167"/>
    </source>
</evidence>
<comment type="pathway">
    <text evidence="10">Amino-acid biosynthesis; L-methionine biosynthesis via de novo pathway.</text>
</comment>
<accession>A0A517TCM3</accession>
<comment type="catalytic activity">
    <reaction evidence="11">
        <text>(6S)-5-methyl-5,6,7,8-tetrahydrofolate + NAD(+) = (6R)-5,10-methylene-5,6,7,8-tetrahydrofolate + NADH + H(+)</text>
        <dbReference type="Rhea" id="RHEA:19821"/>
        <dbReference type="ChEBI" id="CHEBI:15378"/>
        <dbReference type="ChEBI" id="CHEBI:15636"/>
        <dbReference type="ChEBI" id="CHEBI:18608"/>
        <dbReference type="ChEBI" id="CHEBI:57540"/>
        <dbReference type="ChEBI" id="CHEBI:57945"/>
        <dbReference type="EC" id="1.5.1.54"/>
    </reaction>
    <physiologicalReaction direction="right-to-left" evidence="11">
        <dbReference type="Rhea" id="RHEA:19823"/>
    </physiologicalReaction>
</comment>
<dbReference type="Proteomes" id="UP000319976">
    <property type="component" value="Chromosome"/>
</dbReference>
<dbReference type="GO" id="GO:0106312">
    <property type="term" value="F:methylenetetrahydrofolate reductase (NADH) activity"/>
    <property type="evidence" value="ECO:0007669"/>
    <property type="project" value="UniProtKB-EC"/>
</dbReference>
<gene>
    <name evidence="13" type="primary">metF</name>
    <name evidence="13" type="ORF">V22_33870</name>
</gene>
<organism evidence="13 14">
    <name type="scientific">Calycomorphotria hydatis</name>
    <dbReference type="NCBI Taxonomy" id="2528027"/>
    <lineage>
        <taxon>Bacteria</taxon>
        <taxon>Pseudomonadati</taxon>
        <taxon>Planctomycetota</taxon>
        <taxon>Planctomycetia</taxon>
        <taxon>Planctomycetales</taxon>
        <taxon>Planctomycetaceae</taxon>
        <taxon>Calycomorphotria</taxon>
    </lineage>
</organism>
<dbReference type="InterPro" id="IPR004620">
    <property type="entry name" value="MTHF_reductase_bac"/>
</dbReference>
<keyword evidence="9" id="KW-0486">Methionine biosynthesis</keyword>
<evidence type="ECO:0000256" key="4">
    <source>
        <dbReference type="ARBA" id="ARBA00022605"/>
    </source>
</evidence>
<dbReference type="GO" id="GO:0071949">
    <property type="term" value="F:FAD binding"/>
    <property type="evidence" value="ECO:0007669"/>
    <property type="project" value="TreeGrafter"/>
</dbReference>
<evidence type="ECO:0000313" key="13">
    <source>
        <dbReference type="EMBL" id="QDT66123.1"/>
    </source>
</evidence>
<comment type="cofactor">
    <cofactor evidence="1 12">
        <name>FAD</name>
        <dbReference type="ChEBI" id="CHEBI:57692"/>
    </cofactor>
</comment>
<sequence length="294" mass="32298">MLINELYQSGEFGLSIEIFPPKTEKGDASLHGTLERVAKFSPAFISCTYGAGGTTRDRTIDWCRAIGQTYKLPATAHFTCVGSTREELLAWLERAREVGVRNIMALRGDAPEGQDEFVAVEGGCRYANELVELIKGQYDDMGIGVAGYPEKHPEAPSAEVDLQNLKRKVDAGADAVFTQLFFVNENFYRFRDAAANLGIEKPIIPGIMPVTSFERIKRITSLCGATFPKELAEPLEAAKDDKDAQFEIGVSYAVKQCRQLIDAGVPGIHFYVLNQSQAAERILEDLGLMPQAVA</sequence>
<evidence type="ECO:0000256" key="7">
    <source>
        <dbReference type="ARBA" id="ARBA00023002"/>
    </source>
</evidence>
<comment type="pathway">
    <text evidence="2 12">One-carbon metabolism; tetrahydrofolate interconversion.</text>
</comment>
<comment type="similarity">
    <text evidence="3 12">Belongs to the methylenetetrahydrofolate reductase family.</text>
</comment>
<evidence type="ECO:0000256" key="5">
    <source>
        <dbReference type="ARBA" id="ARBA00022630"/>
    </source>
</evidence>
<dbReference type="EC" id="1.5.1.54" evidence="12"/>
<keyword evidence="7 12" id="KW-0560">Oxidoreductase</keyword>
<name>A0A517TCM3_9PLAN</name>
<evidence type="ECO:0000256" key="6">
    <source>
        <dbReference type="ARBA" id="ARBA00022827"/>
    </source>
</evidence>
<keyword evidence="6 12" id="KW-0274">FAD</keyword>
<dbReference type="InterPro" id="IPR029041">
    <property type="entry name" value="FAD-linked_oxidoreductase-like"/>
</dbReference>
<evidence type="ECO:0000256" key="10">
    <source>
        <dbReference type="ARBA" id="ARBA00034478"/>
    </source>
</evidence>
<dbReference type="PANTHER" id="PTHR45754:SF3">
    <property type="entry name" value="METHYLENETETRAHYDROFOLATE REDUCTASE (NADPH)"/>
    <property type="match status" value="1"/>
</dbReference>
<keyword evidence="4" id="KW-0028">Amino-acid biosynthesis</keyword>
<dbReference type="CDD" id="cd00537">
    <property type="entry name" value="MTHFR"/>
    <property type="match status" value="1"/>
</dbReference>
<dbReference type="AlphaFoldDB" id="A0A517TCM3"/>
<evidence type="ECO:0000256" key="1">
    <source>
        <dbReference type="ARBA" id="ARBA00001974"/>
    </source>
</evidence>
<dbReference type="EMBL" id="CP036316">
    <property type="protein sequence ID" value="QDT66123.1"/>
    <property type="molecule type" value="Genomic_DNA"/>
</dbReference>
<dbReference type="GO" id="GO:0005829">
    <property type="term" value="C:cytosol"/>
    <property type="evidence" value="ECO:0007669"/>
    <property type="project" value="InterPro"/>
</dbReference>
<dbReference type="UniPathway" id="UPA00193"/>
<keyword evidence="5 12" id="KW-0285">Flavoprotein</keyword>
<dbReference type="PANTHER" id="PTHR45754">
    <property type="entry name" value="METHYLENETETRAHYDROFOLATE REDUCTASE"/>
    <property type="match status" value="1"/>
</dbReference>
<dbReference type="Pfam" id="PF02219">
    <property type="entry name" value="MTHFR"/>
    <property type="match status" value="1"/>
</dbReference>
<dbReference type="RefSeq" id="WP_197439683.1">
    <property type="nucleotide sequence ID" value="NZ_CP036316.1"/>
</dbReference>
<dbReference type="Gene3D" id="3.20.20.220">
    <property type="match status" value="1"/>
</dbReference>
<dbReference type="NCBIfam" id="TIGR00676">
    <property type="entry name" value="fadh2"/>
    <property type="match status" value="1"/>
</dbReference>
<protein>
    <recommendedName>
        <fullName evidence="12">Methylenetetrahydrofolate reductase</fullName>
        <ecNumber evidence="12">1.5.1.54</ecNumber>
    </recommendedName>
</protein>
<dbReference type="InterPro" id="IPR003171">
    <property type="entry name" value="Mehydrof_redctse-like"/>
</dbReference>
<dbReference type="GO" id="GO:0009086">
    <property type="term" value="P:methionine biosynthetic process"/>
    <property type="evidence" value="ECO:0007669"/>
    <property type="project" value="UniProtKB-KW"/>
</dbReference>
<dbReference type="KEGG" id="chya:V22_33870"/>
<dbReference type="GO" id="GO:0035999">
    <property type="term" value="P:tetrahydrofolate interconversion"/>
    <property type="evidence" value="ECO:0007669"/>
    <property type="project" value="UniProtKB-UniPathway"/>
</dbReference>
<dbReference type="SUPFAM" id="SSF51730">
    <property type="entry name" value="FAD-linked oxidoreductase"/>
    <property type="match status" value="1"/>
</dbReference>